<dbReference type="Gene3D" id="3.40.190.10">
    <property type="entry name" value="Periplasmic binding protein-like II"/>
    <property type="match status" value="1"/>
</dbReference>
<dbReference type="OrthoDB" id="9782846at2"/>
<dbReference type="InterPro" id="IPR006059">
    <property type="entry name" value="SBP"/>
</dbReference>
<accession>A0A4Q9DMC7</accession>
<evidence type="ECO:0000313" key="2">
    <source>
        <dbReference type="EMBL" id="TBL74573.1"/>
    </source>
</evidence>
<dbReference type="PROSITE" id="PS51257">
    <property type="entry name" value="PROKAR_LIPOPROTEIN"/>
    <property type="match status" value="1"/>
</dbReference>
<feature type="signal peptide" evidence="1">
    <location>
        <begin position="1"/>
        <end position="31"/>
    </location>
</feature>
<proteinExistence type="predicted"/>
<protein>
    <submittedName>
        <fullName evidence="2">Sugar ABC transporter substrate-binding protein</fullName>
    </submittedName>
</protein>
<dbReference type="Proteomes" id="UP000293142">
    <property type="component" value="Unassembled WGS sequence"/>
</dbReference>
<evidence type="ECO:0000256" key="1">
    <source>
        <dbReference type="SAM" id="SignalP"/>
    </source>
</evidence>
<dbReference type="PANTHER" id="PTHR43649">
    <property type="entry name" value="ARABINOSE-BINDING PROTEIN-RELATED"/>
    <property type="match status" value="1"/>
</dbReference>
<comment type="caution">
    <text evidence="2">The sequence shown here is derived from an EMBL/GenBank/DDBJ whole genome shotgun (WGS) entry which is preliminary data.</text>
</comment>
<gene>
    <name evidence="2" type="ORF">EYB31_24940</name>
</gene>
<keyword evidence="3" id="KW-1185">Reference proteome</keyword>
<dbReference type="AlphaFoldDB" id="A0A4Q9DMC7"/>
<reference evidence="2 3" key="1">
    <citation type="submission" date="2019-02" db="EMBL/GenBank/DDBJ databases">
        <title>Paenibacillus sp. nov., isolated from surface-sterilized tissue of Thalictrum simplex L.</title>
        <authorList>
            <person name="Tuo L."/>
        </authorList>
    </citation>
    <scope>NUCLEOTIDE SEQUENCE [LARGE SCALE GENOMIC DNA]</scope>
    <source>
        <strain evidence="2 3">N2SHLJ1</strain>
    </source>
</reference>
<dbReference type="PANTHER" id="PTHR43649:SF12">
    <property type="entry name" value="DIACETYLCHITOBIOSE BINDING PROTEIN DASA"/>
    <property type="match status" value="1"/>
</dbReference>
<name>A0A4Q9DMC7_9BACL</name>
<feature type="chain" id="PRO_5020464735" evidence="1">
    <location>
        <begin position="32"/>
        <end position="439"/>
    </location>
</feature>
<sequence length="439" mass="49325">MKRKVPKLVSTLLITSLLAAGCGGGAPGAPAATSGNTESKAAEKKEPVKLKLSLWGDDLYKKTLEEMIEKFRQTNPNVSVEVILIPFTEYQQKLSIMLASKSGPDIGWMASRMIPQFMNSNQLLDVSSIEKDADYNIKDIYPSTLDYMRKDGKLYGVSFNAAPSVLFFNKTMFKEKGLKNPLELYKEGKWDYDQYLDVAKKLSDPAKGVYGLKLVKEWNNWYDILVNQIWAYGADIIENNGTKFLLNSPEGEKALQVYQDMIFKDKIHPKPGDQTAFESGNIAIYRDKYSYVRKAADIKNFEWDIAPLPVGPKKDAPVEVGTSAYAVFSDTKHPKEATELLKFLTNKESMTYAIKLLPPSRKSVQESDAFLKAAASPTPEGVRASILDKLPNSRVSHLHPNWQQIESKIQTNIDSLYTQSDSVKDILNRMDKEITPLLK</sequence>
<dbReference type="SUPFAM" id="SSF53850">
    <property type="entry name" value="Periplasmic binding protein-like II"/>
    <property type="match status" value="1"/>
</dbReference>
<keyword evidence="1" id="KW-0732">Signal</keyword>
<dbReference type="InterPro" id="IPR050490">
    <property type="entry name" value="Bact_solute-bd_prot1"/>
</dbReference>
<dbReference type="EMBL" id="SIRE01000019">
    <property type="protein sequence ID" value="TBL74573.1"/>
    <property type="molecule type" value="Genomic_DNA"/>
</dbReference>
<dbReference type="RefSeq" id="WP_131016158.1">
    <property type="nucleotide sequence ID" value="NZ_SIRE01000019.1"/>
</dbReference>
<dbReference type="CDD" id="cd13585">
    <property type="entry name" value="PBP2_TMBP_like"/>
    <property type="match status" value="1"/>
</dbReference>
<organism evidence="2 3">
    <name type="scientific">Paenibacillus thalictri</name>
    <dbReference type="NCBI Taxonomy" id="2527873"/>
    <lineage>
        <taxon>Bacteria</taxon>
        <taxon>Bacillati</taxon>
        <taxon>Bacillota</taxon>
        <taxon>Bacilli</taxon>
        <taxon>Bacillales</taxon>
        <taxon>Paenibacillaceae</taxon>
        <taxon>Paenibacillus</taxon>
    </lineage>
</organism>
<evidence type="ECO:0000313" key="3">
    <source>
        <dbReference type="Proteomes" id="UP000293142"/>
    </source>
</evidence>
<dbReference type="Pfam" id="PF01547">
    <property type="entry name" value="SBP_bac_1"/>
    <property type="match status" value="1"/>
</dbReference>